<keyword evidence="2" id="KW-1185">Reference proteome</keyword>
<comment type="caution">
    <text evidence="1">The sequence shown here is derived from an EMBL/GenBank/DDBJ whole genome shotgun (WGS) entry which is preliminary data.</text>
</comment>
<dbReference type="Proteomes" id="UP000640052">
    <property type="component" value="Unassembled WGS sequence"/>
</dbReference>
<accession>A0A919QEZ5</accession>
<dbReference type="EMBL" id="BOOA01000059">
    <property type="protein sequence ID" value="GIH27626.1"/>
    <property type="molecule type" value="Genomic_DNA"/>
</dbReference>
<name>A0A919QEZ5_9ACTN</name>
<dbReference type="AlphaFoldDB" id="A0A919QEZ5"/>
<organism evidence="1 2">
    <name type="scientific">Acrocarpospora phusangensis</name>
    <dbReference type="NCBI Taxonomy" id="1070424"/>
    <lineage>
        <taxon>Bacteria</taxon>
        <taxon>Bacillati</taxon>
        <taxon>Actinomycetota</taxon>
        <taxon>Actinomycetes</taxon>
        <taxon>Streptosporangiales</taxon>
        <taxon>Streptosporangiaceae</taxon>
        <taxon>Acrocarpospora</taxon>
    </lineage>
</organism>
<evidence type="ECO:0000313" key="2">
    <source>
        <dbReference type="Proteomes" id="UP000640052"/>
    </source>
</evidence>
<evidence type="ECO:0000313" key="1">
    <source>
        <dbReference type="EMBL" id="GIH27626.1"/>
    </source>
</evidence>
<sequence length="196" mass="22032">MTILFAPPNTSVIKDIRESYAHLDIRSGPDWELYIAGYRKQRSGRIVFNERDFDELQKEIEAGHQKGWVEAALSEGRKYVNDTYGPAWKFSGTADLVSFMAYDGPQLEVDWLTLRAVQLLDANGSYRRYGIGEIVEILRDWRKDNPEFRDFAPGESPELAPIMSICPALSWLGSTAAIAISGNAAYDLLKVILGVK</sequence>
<protein>
    <submittedName>
        <fullName evidence="1">Uncharacterized protein</fullName>
    </submittedName>
</protein>
<gene>
    <name evidence="1" type="ORF">Aph01nite_59360</name>
</gene>
<reference evidence="1" key="1">
    <citation type="submission" date="2021-01" db="EMBL/GenBank/DDBJ databases">
        <title>Whole genome shotgun sequence of Acrocarpospora phusangensis NBRC 108782.</title>
        <authorList>
            <person name="Komaki H."/>
            <person name="Tamura T."/>
        </authorList>
    </citation>
    <scope>NUCLEOTIDE SEQUENCE</scope>
    <source>
        <strain evidence="1">NBRC 108782</strain>
    </source>
</reference>
<proteinExistence type="predicted"/>